<dbReference type="Proteomes" id="UP001187682">
    <property type="component" value="Unassembled WGS sequence"/>
</dbReference>
<dbReference type="PROSITE" id="PS50048">
    <property type="entry name" value="ZN2_CY6_FUNGAL_2"/>
    <property type="match status" value="1"/>
</dbReference>
<keyword evidence="3" id="KW-0539">Nucleus</keyword>
<comment type="caution">
    <text evidence="6">The sequence shown here is derived from an EMBL/GenBank/DDBJ whole genome shotgun (WGS) entry which is preliminary data.</text>
</comment>
<dbReference type="InterPro" id="IPR007219">
    <property type="entry name" value="XnlR_reg_dom"/>
</dbReference>
<dbReference type="PANTHER" id="PTHR31001">
    <property type="entry name" value="UNCHARACTERIZED TRANSCRIPTIONAL REGULATORY PROTEIN"/>
    <property type="match status" value="1"/>
</dbReference>
<name>A0AAE8MYX8_9PEZI</name>
<evidence type="ECO:0000313" key="6">
    <source>
        <dbReference type="EMBL" id="SPO03296.1"/>
    </source>
</evidence>
<dbReference type="SMART" id="SM00066">
    <property type="entry name" value="GAL4"/>
    <property type="match status" value="1"/>
</dbReference>
<dbReference type="Pfam" id="PF00172">
    <property type="entry name" value="Zn_clus"/>
    <property type="match status" value="1"/>
</dbReference>
<dbReference type="GO" id="GO:0008270">
    <property type="term" value="F:zinc ion binding"/>
    <property type="evidence" value="ECO:0007669"/>
    <property type="project" value="InterPro"/>
</dbReference>
<feature type="domain" description="Zn(2)-C6 fungal-type" evidence="5">
    <location>
        <begin position="33"/>
        <end position="61"/>
    </location>
</feature>
<dbReference type="GO" id="GO:0003677">
    <property type="term" value="F:DNA binding"/>
    <property type="evidence" value="ECO:0007669"/>
    <property type="project" value="InterPro"/>
</dbReference>
<dbReference type="Pfam" id="PF04082">
    <property type="entry name" value="Fungal_trans"/>
    <property type="match status" value="1"/>
</dbReference>
<gene>
    <name evidence="6" type="ORF">DNG_05978</name>
</gene>
<accession>A0AAE8MYX8</accession>
<dbReference type="SUPFAM" id="SSF57701">
    <property type="entry name" value="Zn2/Cys6 DNA-binding domain"/>
    <property type="match status" value="1"/>
</dbReference>
<evidence type="ECO:0000259" key="5">
    <source>
        <dbReference type="PROSITE" id="PS50048"/>
    </source>
</evidence>
<dbReference type="EMBL" id="ONZQ02000008">
    <property type="protein sequence ID" value="SPO03296.1"/>
    <property type="molecule type" value="Genomic_DNA"/>
</dbReference>
<sequence>MSMQDPNAVHHQSGVPSAASPYSSSSKRQRVLACIACQQRKVKCDRKFPCANCVRSRVQCVPATLVPRTRKRRFPERELLDRLRHYEDLLRRNNVNFEPLHKEHPTTSTSPNTESGYDSAQEHADPRPRPGSTRASDSKEPAEKVSYQPKTYWQALRHQGDLDYESDSSAEAEPQTAVMKMWDQIYQHREHFLFGSRVENLDLSTLHPGPAEIFRHWQIYLDNVNPLLNVTHAPSLQPRVIEAASNLAGISPALEALMFAIYCMSIRSLSPSECEATFHASRDDLLLSYQFGCQQALMNCGLLRTNNRECLTAYYLYLMSMAYSTHPQSLYIMLSMAMRIAERMGIHNESSLARCSPFEAEMRRRLWWSLVLFDSRIGEKSEKGGAKHSSLSPAWDCKTPLNISDSDLRPEMKTPLVAEGRCTEAIFSVVRSQLSDYLRHTDFYLNFTNPILKHIARSTRPGSGDPSGERLDLLEKEIEDKYTKFCDPTNPIQFLTIVTTKTFFARCRLLRHLSGYAGPDRPVLSEKELDAATSYAICMLETDTAVTGSPSTKGYQWFMASYFPLPAYLQIALDVRARPLGPLAGRAWGALSDNFAARIVSPLGHGAAPYTHMTKSILLAWDAYEAALIKQGHPKESITLPGIVAQIRRTPTELTSPPPPVSTEATPPSDIDMSFDDFQTTSFPMLFGGFPDTLGQYPFLGMEDATGLNTAPPQLAMGNLDINGFTWASTEQ</sequence>
<feature type="region of interest" description="Disordered" evidence="4">
    <location>
        <begin position="97"/>
        <end position="150"/>
    </location>
</feature>
<keyword evidence="2" id="KW-0479">Metal-binding</keyword>
<evidence type="ECO:0000313" key="7">
    <source>
        <dbReference type="Proteomes" id="UP001187682"/>
    </source>
</evidence>
<comment type="subcellular location">
    <subcellularLocation>
        <location evidence="1">Nucleus</location>
    </subcellularLocation>
</comment>
<organism evidence="6 7">
    <name type="scientific">Cephalotrichum gorgonifer</name>
    <dbReference type="NCBI Taxonomy" id="2041049"/>
    <lineage>
        <taxon>Eukaryota</taxon>
        <taxon>Fungi</taxon>
        <taxon>Dikarya</taxon>
        <taxon>Ascomycota</taxon>
        <taxon>Pezizomycotina</taxon>
        <taxon>Sordariomycetes</taxon>
        <taxon>Hypocreomycetidae</taxon>
        <taxon>Microascales</taxon>
        <taxon>Microascaceae</taxon>
        <taxon>Cephalotrichum</taxon>
    </lineage>
</organism>
<dbReference type="InterPro" id="IPR050613">
    <property type="entry name" value="Sec_Metabolite_Reg"/>
</dbReference>
<proteinExistence type="predicted"/>
<evidence type="ECO:0000256" key="2">
    <source>
        <dbReference type="ARBA" id="ARBA00022723"/>
    </source>
</evidence>
<dbReference type="GO" id="GO:0000981">
    <property type="term" value="F:DNA-binding transcription factor activity, RNA polymerase II-specific"/>
    <property type="evidence" value="ECO:0007669"/>
    <property type="project" value="InterPro"/>
</dbReference>
<dbReference type="CDD" id="cd00067">
    <property type="entry name" value="GAL4"/>
    <property type="match status" value="1"/>
</dbReference>
<dbReference type="InterPro" id="IPR001138">
    <property type="entry name" value="Zn2Cys6_DnaBD"/>
</dbReference>
<dbReference type="InterPro" id="IPR036864">
    <property type="entry name" value="Zn2-C6_fun-type_DNA-bd_sf"/>
</dbReference>
<dbReference type="AlphaFoldDB" id="A0AAE8MYX8"/>
<dbReference type="PANTHER" id="PTHR31001:SF45">
    <property type="entry name" value="ZN(II)2CYS6 TRANSCRIPTION FACTOR (EUROFUNG)"/>
    <property type="match status" value="1"/>
</dbReference>
<keyword evidence="7" id="KW-1185">Reference proteome</keyword>
<protein>
    <submittedName>
        <fullName evidence="6">Related to C6 transcription factor</fullName>
    </submittedName>
</protein>
<feature type="region of interest" description="Disordered" evidence="4">
    <location>
        <begin position="1"/>
        <end position="24"/>
    </location>
</feature>
<reference evidence="6" key="1">
    <citation type="submission" date="2018-03" db="EMBL/GenBank/DDBJ databases">
        <authorList>
            <person name="Guldener U."/>
        </authorList>
    </citation>
    <scope>NUCLEOTIDE SEQUENCE</scope>
</reference>
<evidence type="ECO:0000256" key="1">
    <source>
        <dbReference type="ARBA" id="ARBA00004123"/>
    </source>
</evidence>
<dbReference type="CDD" id="cd12148">
    <property type="entry name" value="fungal_TF_MHR"/>
    <property type="match status" value="1"/>
</dbReference>
<dbReference type="GO" id="GO:0006351">
    <property type="term" value="P:DNA-templated transcription"/>
    <property type="evidence" value="ECO:0007669"/>
    <property type="project" value="InterPro"/>
</dbReference>
<dbReference type="Gene3D" id="4.10.240.10">
    <property type="entry name" value="Zn(2)-C6 fungal-type DNA-binding domain"/>
    <property type="match status" value="1"/>
</dbReference>
<evidence type="ECO:0000256" key="4">
    <source>
        <dbReference type="SAM" id="MobiDB-lite"/>
    </source>
</evidence>
<evidence type="ECO:0000256" key="3">
    <source>
        <dbReference type="ARBA" id="ARBA00023242"/>
    </source>
</evidence>
<dbReference type="GO" id="GO:0005634">
    <property type="term" value="C:nucleus"/>
    <property type="evidence" value="ECO:0007669"/>
    <property type="project" value="UniProtKB-SubCell"/>
</dbReference>
<feature type="compositionally biased region" description="Polar residues" evidence="4">
    <location>
        <begin position="106"/>
        <end position="118"/>
    </location>
</feature>